<dbReference type="Gene3D" id="3.40.50.1000">
    <property type="entry name" value="HAD superfamily/HAD-like"/>
    <property type="match status" value="1"/>
</dbReference>
<dbReference type="PANTHER" id="PTHR43434">
    <property type="entry name" value="PHOSPHOGLYCOLATE PHOSPHATASE"/>
    <property type="match status" value="1"/>
</dbReference>
<keyword evidence="2" id="KW-1185">Reference proteome</keyword>
<name>A0ABS5L0G9_9ACTN</name>
<gene>
    <name evidence="1" type="ORF">KGQ19_33185</name>
</gene>
<dbReference type="InterPro" id="IPR023214">
    <property type="entry name" value="HAD_sf"/>
</dbReference>
<keyword evidence="1" id="KW-0378">Hydrolase</keyword>
<dbReference type="GO" id="GO:0016787">
    <property type="term" value="F:hydrolase activity"/>
    <property type="evidence" value="ECO:0007669"/>
    <property type="project" value="UniProtKB-KW"/>
</dbReference>
<dbReference type="Proteomes" id="UP000730482">
    <property type="component" value="Unassembled WGS sequence"/>
</dbReference>
<dbReference type="SFLD" id="SFLDS00003">
    <property type="entry name" value="Haloacid_Dehalogenase"/>
    <property type="match status" value="1"/>
</dbReference>
<dbReference type="Gene3D" id="1.10.150.240">
    <property type="entry name" value="Putative phosphatase, domain 2"/>
    <property type="match status" value="1"/>
</dbReference>
<dbReference type="InterPro" id="IPR050155">
    <property type="entry name" value="HAD-like_hydrolase_sf"/>
</dbReference>
<sequence>MTVPKNQQPLHLVWDWNGTVLNDFEIILRSTNDSFTDHGLPPITADQYRTQIKMPIRAFYADILGHEPGDEEWEALDATFHKYYVAYERQARLSDGLPDLFREWSGRGHSQSLLSMYHDDKLVPVVRHHGIDRYFELVQGTRPPRPARKGLHLQDHLGRLGVDPARVVLIGDSPDDAAAAASVGAHAILYSGGFAAVPSLRTAGVPIADSLAAAVAMIDEVVAGAAGAEAG</sequence>
<dbReference type="SUPFAM" id="SSF56784">
    <property type="entry name" value="HAD-like"/>
    <property type="match status" value="1"/>
</dbReference>
<dbReference type="InterPro" id="IPR041492">
    <property type="entry name" value="HAD_2"/>
</dbReference>
<dbReference type="EMBL" id="JAAFYZ010000153">
    <property type="protein sequence ID" value="MBS2551732.1"/>
    <property type="molecule type" value="Genomic_DNA"/>
</dbReference>
<dbReference type="RefSeq" id="WP_212016642.1">
    <property type="nucleotide sequence ID" value="NZ_JAAFYZ010000153.1"/>
</dbReference>
<dbReference type="PANTHER" id="PTHR43434:SF1">
    <property type="entry name" value="PHOSPHOGLYCOLATE PHOSPHATASE"/>
    <property type="match status" value="1"/>
</dbReference>
<evidence type="ECO:0000313" key="1">
    <source>
        <dbReference type="EMBL" id="MBS2551732.1"/>
    </source>
</evidence>
<dbReference type="SFLD" id="SFLDG01129">
    <property type="entry name" value="C1.5:_HAD__Beta-PGM__Phosphata"/>
    <property type="match status" value="1"/>
</dbReference>
<proteinExistence type="predicted"/>
<dbReference type="Pfam" id="PF13419">
    <property type="entry name" value="HAD_2"/>
    <property type="match status" value="1"/>
</dbReference>
<reference evidence="1 2" key="1">
    <citation type="submission" date="2020-02" db="EMBL/GenBank/DDBJ databases">
        <title>Acidophilic actinobacteria isolated from forest soil.</title>
        <authorList>
            <person name="Golinska P."/>
        </authorList>
    </citation>
    <scope>NUCLEOTIDE SEQUENCE [LARGE SCALE GENOMIC DNA]</scope>
    <source>
        <strain evidence="1 2">NL8</strain>
    </source>
</reference>
<comment type="caution">
    <text evidence="1">The sequence shown here is derived from an EMBL/GenBank/DDBJ whole genome shotgun (WGS) entry which is preliminary data.</text>
</comment>
<protein>
    <submittedName>
        <fullName evidence="1">HAD family hydrolase</fullName>
    </submittedName>
</protein>
<dbReference type="InterPro" id="IPR036412">
    <property type="entry name" value="HAD-like_sf"/>
</dbReference>
<organism evidence="1 2">
    <name type="scientific">Catenulispora pinistramenti</name>
    <dbReference type="NCBI Taxonomy" id="2705254"/>
    <lineage>
        <taxon>Bacteria</taxon>
        <taxon>Bacillati</taxon>
        <taxon>Actinomycetota</taxon>
        <taxon>Actinomycetes</taxon>
        <taxon>Catenulisporales</taxon>
        <taxon>Catenulisporaceae</taxon>
        <taxon>Catenulispora</taxon>
    </lineage>
</organism>
<dbReference type="InterPro" id="IPR023198">
    <property type="entry name" value="PGP-like_dom2"/>
</dbReference>
<accession>A0ABS5L0G9</accession>
<evidence type="ECO:0000313" key="2">
    <source>
        <dbReference type="Proteomes" id="UP000730482"/>
    </source>
</evidence>